<sequence>MVKKVTENVYLIEHEEAANNVIIIGKKGVVLIDTSLFPEKAKSIAKFVRDFTMKNISLVFNTHYHPDHTFGNVAFDVPILAHELTRRKMEQFDASYFESLGIEYTEPKLPDVLFQDLFEYEDGLKILFIHGPGHTPDSSYVYIPSESVLITGDSVINDIHPEIVSDSNLNVWLKTLDSMPQAKYVIPGHGDYGSHDSVKKMRDYIDKIRRLINGELSPYELESDPNFVERKHAEMLEWGIKNLMAE</sequence>
<keyword evidence="3" id="KW-0378">Hydrolase</keyword>
<gene>
    <name evidence="3" type="ORF">ENU12_05230</name>
    <name evidence="2" type="ORF">JM64_08405</name>
</gene>
<dbReference type="PATRIC" id="fig|93466.3.peg.1769"/>
<dbReference type="SMART" id="SM00849">
    <property type="entry name" value="Lactamase_B"/>
    <property type="match status" value="1"/>
</dbReference>
<protein>
    <submittedName>
        <fullName evidence="2">Beta-lactamase</fullName>
    </submittedName>
    <submittedName>
        <fullName evidence="3">MBL fold metallo-hydrolase</fullName>
    </submittedName>
</protein>
<dbReference type="Proteomes" id="UP000077096">
    <property type="component" value="Chromosome"/>
</dbReference>
<dbReference type="OrthoDB" id="420651at2"/>
<reference evidence="3" key="2">
    <citation type="journal article" date="2020" name="mSystems">
        <title>Genome- and Community-Level Interaction Insights into Carbon Utilization and Element Cycling Functions of Hydrothermarchaeota in Hydrothermal Sediment.</title>
        <authorList>
            <person name="Zhou Z."/>
            <person name="Liu Y."/>
            <person name="Xu W."/>
            <person name="Pan J."/>
            <person name="Luo Z.H."/>
            <person name="Li M."/>
        </authorList>
    </citation>
    <scope>NUCLEOTIDE SEQUENCE [LARGE SCALE GENOMIC DNA]</scope>
    <source>
        <strain evidence="3">SpSt-640</strain>
    </source>
</reference>
<dbReference type="Gene3D" id="3.60.15.10">
    <property type="entry name" value="Ribonuclease Z/Hydroxyacylglutathione hydrolase-like"/>
    <property type="match status" value="1"/>
</dbReference>
<dbReference type="PANTHER" id="PTHR42951:SF4">
    <property type="entry name" value="ACYL-COENZYME A THIOESTERASE MBLAC2"/>
    <property type="match status" value="1"/>
</dbReference>
<evidence type="ECO:0000259" key="1">
    <source>
        <dbReference type="SMART" id="SM00849"/>
    </source>
</evidence>
<name>A0A172T4J6_FERPE</name>
<dbReference type="AlphaFoldDB" id="A0A172T4J6"/>
<dbReference type="InterPro" id="IPR001279">
    <property type="entry name" value="Metallo-B-lactamas"/>
</dbReference>
<reference evidence="2 4" key="1">
    <citation type="submission" date="2014-08" db="EMBL/GenBank/DDBJ databases">
        <title>Fervidobacterium pennivorans DYC genome.</title>
        <authorList>
            <person name="Wushke S."/>
        </authorList>
    </citation>
    <scope>NUCLEOTIDE SEQUENCE [LARGE SCALE GENOMIC DNA]</scope>
    <source>
        <strain evidence="2 4">DYC</strain>
    </source>
</reference>
<feature type="domain" description="Metallo-beta-lactamase" evidence="1">
    <location>
        <begin position="17"/>
        <end position="189"/>
    </location>
</feature>
<proteinExistence type="predicted"/>
<organism evidence="2 4">
    <name type="scientific">Fervidobacterium pennivorans</name>
    <dbReference type="NCBI Taxonomy" id="93466"/>
    <lineage>
        <taxon>Bacteria</taxon>
        <taxon>Thermotogati</taxon>
        <taxon>Thermotogota</taxon>
        <taxon>Thermotogae</taxon>
        <taxon>Thermotogales</taxon>
        <taxon>Fervidobacteriaceae</taxon>
        <taxon>Fervidobacterium</taxon>
    </lineage>
</organism>
<dbReference type="Pfam" id="PF00753">
    <property type="entry name" value="Lactamase_B"/>
    <property type="match status" value="1"/>
</dbReference>
<dbReference type="GO" id="GO:0016787">
    <property type="term" value="F:hydrolase activity"/>
    <property type="evidence" value="ECO:0007669"/>
    <property type="project" value="UniProtKB-KW"/>
</dbReference>
<dbReference type="InterPro" id="IPR050855">
    <property type="entry name" value="NDM-1-like"/>
</dbReference>
<evidence type="ECO:0000313" key="2">
    <source>
        <dbReference type="EMBL" id="ANE41955.1"/>
    </source>
</evidence>
<dbReference type="EMBL" id="CP011393">
    <property type="protein sequence ID" value="ANE41955.1"/>
    <property type="molecule type" value="Genomic_DNA"/>
</dbReference>
<dbReference type="KEGG" id="fng:JM64_08405"/>
<dbReference type="EMBL" id="DTBH01000115">
    <property type="protein sequence ID" value="HGQ77301.1"/>
    <property type="molecule type" value="Genomic_DNA"/>
</dbReference>
<dbReference type="PANTHER" id="PTHR42951">
    <property type="entry name" value="METALLO-BETA-LACTAMASE DOMAIN-CONTAINING"/>
    <property type="match status" value="1"/>
</dbReference>
<evidence type="ECO:0000313" key="3">
    <source>
        <dbReference type="EMBL" id="HGQ77301.1"/>
    </source>
</evidence>
<evidence type="ECO:0000313" key="4">
    <source>
        <dbReference type="Proteomes" id="UP000077096"/>
    </source>
</evidence>
<dbReference type="SUPFAM" id="SSF56281">
    <property type="entry name" value="Metallo-hydrolase/oxidoreductase"/>
    <property type="match status" value="1"/>
</dbReference>
<dbReference type="InterPro" id="IPR036866">
    <property type="entry name" value="RibonucZ/Hydroxyglut_hydro"/>
</dbReference>
<accession>A0A172T4J6</accession>
<dbReference type="CDD" id="cd16282">
    <property type="entry name" value="metallo-hydrolase-like_MBL-fold"/>
    <property type="match status" value="1"/>
</dbReference>